<dbReference type="PANTHER" id="PTHR15197">
    <property type="entry name" value="COILIN P80"/>
    <property type="match status" value="1"/>
</dbReference>
<evidence type="ECO:0000313" key="5">
    <source>
        <dbReference type="Proteomes" id="UP000694419"/>
    </source>
</evidence>
<feature type="region of interest" description="Disordered" evidence="1">
    <location>
        <begin position="447"/>
        <end position="490"/>
    </location>
</feature>
<dbReference type="GO" id="GO:0030620">
    <property type="term" value="F:U2 snRNA binding"/>
    <property type="evidence" value="ECO:0007669"/>
    <property type="project" value="TreeGrafter"/>
</dbReference>
<feature type="compositionally biased region" description="Polar residues" evidence="1">
    <location>
        <begin position="328"/>
        <end position="353"/>
    </location>
</feature>
<feature type="domain" description="Coilin tudor" evidence="3">
    <location>
        <begin position="530"/>
        <end position="625"/>
    </location>
</feature>
<sequence>MRGDRPRPFLAPPSGGGAGPSFARRPPLFVPRAAPSPSLTAKMAAAGGGPVRLRLLFDYPPPGSPGCALCWLLLEPSQVRLVTDLVSLIRHRFGFSRRARLSLFLEGALLPPTESARLVRDNDSLRVKLEEVVADDYDEIDAGFSYTSKEDKKRRRQKQEEEELPRNEDDRHKKEKKKNKHTPEYSPCREETSVDIWDSQKRYKKRKKKEEVSGRNRVTEGKEESSTDLSKKLKKMEREKQLTTKKKDVKQTKAAAAMMALEQAKERSSLNSGKNNKKVTTQSRNMRAGSSDSSSTSSDSDSSELSVKQNKSAHKPVVATLPKDKSQAAANSGVKTVSNKATVKSNAENSTKTAIGKNAKKPQSSSSDSDSSTEDEKVATAQDRTAKEKSLPNNAAAVKTSTTTAAKAKTSSSESDSSDSETLVIKKPAANAGLSNSVVRNCTKQLQSGIQGPLASPGRGRGRGTGEDNFWRGPRGRGYHGMMRGQGRGRGANPGFFYNYSSEGQKQRQLNEAATNASILVQNPVEVPKRDYSVLPLLAAPPQVGERIAFKRLELTENYSPEVSDYKEGKIISWNADKKQIELEILSSSARQFAKEPGKFDLVYQSADGAELIEYAVPQDTKITESWDALIEPRLIVEPPVNGSGVENGTI</sequence>
<reference evidence="4" key="1">
    <citation type="submission" date="2025-08" db="UniProtKB">
        <authorList>
            <consortium name="Ensembl"/>
        </authorList>
    </citation>
    <scope>IDENTIFICATION</scope>
</reference>
<feature type="region of interest" description="Disordered" evidence="1">
    <location>
        <begin position="148"/>
        <end position="423"/>
    </location>
</feature>
<protein>
    <submittedName>
        <fullName evidence="4">Coilin</fullName>
    </submittedName>
</protein>
<dbReference type="GO" id="GO:0030619">
    <property type="term" value="F:U1 snRNA binding"/>
    <property type="evidence" value="ECO:0007669"/>
    <property type="project" value="TreeGrafter"/>
</dbReference>
<name>A0A8C3PGT5_9CHAR</name>
<feature type="region of interest" description="Disordered" evidence="1">
    <location>
        <begin position="1"/>
        <end position="26"/>
    </location>
</feature>
<dbReference type="Pfam" id="PF15862">
    <property type="entry name" value="Coilin_N"/>
    <property type="match status" value="1"/>
</dbReference>
<feature type="compositionally biased region" description="Basic and acidic residues" evidence="1">
    <location>
        <begin position="181"/>
        <end position="192"/>
    </location>
</feature>
<evidence type="ECO:0000313" key="4">
    <source>
        <dbReference type="Ensembl" id="ENSCPGP00000000545.1"/>
    </source>
</evidence>
<dbReference type="Ensembl" id="ENSCPGT00000000601.1">
    <property type="protein sequence ID" value="ENSCPGP00000000545.1"/>
    <property type="gene ID" value="ENSCPGG00000000459.1"/>
</dbReference>
<dbReference type="GO" id="GO:0015030">
    <property type="term" value="C:Cajal body"/>
    <property type="evidence" value="ECO:0007669"/>
    <property type="project" value="TreeGrafter"/>
</dbReference>
<organism evidence="4 5">
    <name type="scientific">Calidris pygmaea</name>
    <name type="common">Spoon-billed sandpiper</name>
    <dbReference type="NCBI Taxonomy" id="425635"/>
    <lineage>
        <taxon>Eukaryota</taxon>
        <taxon>Metazoa</taxon>
        <taxon>Chordata</taxon>
        <taxon>Craniata</taxon>
        <taxon>Vertebrata</taxon>
        <taxon>Euteleostomi</taxon>
        <taxon>Archelosauria</taxon>
        <taxon>Archosauria</taxon>
        <taxon>Dinosauria</taxon>
        <taxon>Saurischia</taxon>
        <taxon>Theropoda</taxon>
        <taxon>Coelurosauria</taxon>
        <taxon>Aves</taxon>
        <taxon>Neognathae</taxon>
        <taxon>Neoaves</taxon>
        <taxon>Charadriiformes</taxon>
        <taxon>Scolopacidae</taxon>
        <taxon>Calidris</taxon>
    </lineage>
</organism>
<proteinExistence type="predicted"/>
<dbReference type="PANTHER" id="PTHR15197:SF0">
    <property type="entry name" value="COILIN"/>
    <property type="match status" value="1"/>
</dbReference>
<dbReference type="InterPro" id="IPR024822">
    <property type="entry name" value="Coilin"/>
</dbReference>
<keyword evidence="5" id="KW-1185">Reference proteome</keyword>
<evidence type="ECO:0000259" key="3">
    <source>
        <dbReference type="Pfam" id="PF23086"/>
    </source>
</evidence>
<evidence type="ECO:0000256" key="1">
    <source>
        <dbReference type="SAM" id="MobiDB-lite"/>
    </source>
</evidence>
<dbReference type="Proteomes" id="UP000694419">
    <property type="component" value="Unplaced"/>
</dbReference>
<dbReference type="GO" id="GO:0000387">
    <property type="term" value="P:spliceosomal snRNP assembly"/>
    <property type="evidence" value="ECO:0007669"/>
    <property type="project" value="TreeGrafter"/>
</dbReference>
<dbReference type="Pfam" id="PF23086">
    <property type="entry name" value="Tudor_Coilin"/>
    <property type="match status" value="1"/>
</dbReference>
<dbReference type="InterPro" id="IPR056398">
    <property type="entry name" value="Tudor_Coilin"/>
</dbReference>
<feature type="compositionally biased region" description="Low complexity" evidence="1">
    <location>
        <begin position="290"/>
        <end position="300"/>
    </location>
</feature>
<feature type="domain" description="Coilin N-terminal" evidence="2">
    <location>
        <begin position="51"/>
        <end position="178"/>
    </location>
</feature>
<accession>A0A8C3PGT5</accession>
<evidence type="ECO:0000259" key="2">
    <source>
        <dbReference type="Pfam" id="PF15862"/>
    </source>
</evidence>
<dbReference type="AlphaFoldDB" id="A0A8C3PGT5"/>
<feature type="compositionally biased region" description="Polar residues" evidence="1">
    <location>
        <begin position="269"/>
        <end position="285"/>
    </location>
</feature>
<dbReference type="InterPro" id="IPR031722">
    <property type="entry name" value="Coilin_N"/>
</dbReference>
<reference evidence="4" key="2">
    <citation type="submission" date="2025-09" db="UniProtKB">
        <authorList>
            <consortium name="Ensembl"/>
        </authorList>
    </citation>
    <scope>IDENTIFICATION</scope>
</reference>
<feature type="compositionally biased region" description="Basic and acidic residues" evidence="1">
    <location>
        <begin position="209"/>
        <end position="251"/>
    </location>
</feature>
<feature type="compositionally biased region" description="Basic and acidic residues" evidence="1">
    <location>
        <begin position="374"/>
        <end position="390"/>
    </location>
</feature>
<feature type="compositionally biased region" description="Low complexity" evidence="1">
    <location>
        <begin position="395"/>
        <end position="415"/>
    </location>
</feature>